<evidence type="ECO:0000259" key="3">
    <source>
        <dbReference type="SMART" id="SM00062"/>
    </source>
</evidence>
<dbReference type="SUPFAM" id="SSF53850">
    <property type="entry name" value="Periplasmic binding protein-like II"/>
    <property type="match status" value="1"/>
</dbReference>
<comment type="caution">
    <text evidence="4">The sequence shown here is derived from an EMBL/GenBank/DDBJ whole genome shotgun (WGS) entry which is preliminary data.</text>
</comment>
<keyword evidence="5" id="KW-1185">Reference proteome</keyword>
<dbReference type="PROSITE" id="PS51257">
    <property type="entry name" value="PROKAR_LIPOPROTEIN"/>
    <property type="match status" value="1"/>
</dbReference>
<sequence length="288" mass="31007">MRRAMWLSAVVLLFVTACGGGSSVPDAAAEAEVKPPGTLVKPGTLTVAADFQGPPFDYVENGKQRGFDVEFDKAVAELMGLRLNAVDARFASLVPGLEAGRYDAVVSVLYITQERAKVIDLVPYAQTGSGFLVRKNNGFQPKAAEELCGRKVAVLAGGFEERMATGKLTADCRGKGQPLEVKSFPSDVEATKDVADGRADVFFTNHSIVLYRAEKLPELNLVVSNPAPLFPVPAGIGVRKDRPEVKRAFEEAIAKLRVSGELRTLLNKYGLQEPDQELVSRALAGPLY</sequence>
<protein>
    <submittedName>
        <fullName evidence="4">ABC transporter substrate-binding protein</fullName>
    </submittedName>
</protein>
<evidence type="ECO:0000313" key="4">
    <source>
        <dbReference type="EMBL" id="GIJ12508.1"/>
    </source>
</evidence>
<feature type="chain" id="PRO_5045436402" evidence="2">
    <location>
        <begin position="28"/>
        <end position="288"/>
    </location>
</feature>
<reference evidence="4 5" key="1">
    <citation type="submission" date="2021-01" db="EMBL/GenBank/DDBJ databases">
        <title>Whole genome shotgun sequence of Verrucosispora andamanensis NBRC 109075.</title>
        <authorList>
            <person name="Komaki H."/>
            <person name="Tamura T."/>
        </authorList>
    </citation>
    <scope>NUCLEOTIDE SEQUENCE [LARGE SCALE GENOMIC DNA]</scope>
    <source>
        <strain evidence="4 5">NBRC 109075</strain>
    </source>
</reference>
<dbReference type="RefSeq" id="WP_204014111.1">
    <property type="nucleotide sequence ID" value="NZ_BOOZ01000054.1"/>
</dbReference>
<dbReference type="Proteomes" id="UP000647017">
    <property type="component" value="Unassembled WGS sequence"/>
</dbReference>
<evidence type="ECO:0000256" key="2">
    <source>
        <dbReference type="SAM" id="SignalP"/>
    </source>
</evidence>
<keyword evidence="1 2" id="KW-0732">Signal</keyword>
<gene>
    <name evidence="4" type="ORF">Van01_57220</name>
</gene>
<dbReference type="PANTHER" id="PTHR35936">
    <property type="entry name" value="MEMBRANE-BOUND LYTIC MUREIN TRANSGLYCOSYLASE F"/>
    <property type="match status" value="1"/>
</dbReference>
<feature type="domain" description="Solute-binding protein family 3/N-terminal" evidence="3">
    <location>
        <begin position="44"/>
        <end position="273"/>
    </location>
</feature>
<dbReference type="PANTHER" id="PTHR35936:SF17">
    <property type="entry name" value="ARGININE-BINDING EXTRACELLULAR PROTEIN ARTP"/>
    <property type="match status" value="1"/>
</dbReference>
<evidence type="ECO:0000313" key="5">
    <source>
        <dbReference type="Proteomes" id="UP000647017"/>
    </source>
</evidence>
<dbReference type="CDD" id="cd01004">
    <property type="entry name" value="PBP2_MidA_like"/>
    <property type="match status" value="1"/>
</dbReference>
<accession>A0ABQ4I3P4</accession>
<dbReference type="EMBL" id="BOOZ01000054">
    <property type="protein sequence ID" value="GIJ12508.1"/>
    <property type="molecule type" value="Genomic_DNA"/>
</dbReference>
<evidence type="ECO:0000256" key="1">
    <source>
        <dbReference type="ARBA" id="ARBA00022729"/>
    </source>
</evidence>
<proteinExistence type="predicted"/>
<dbReference type="InterPro" id="IPR001638">
    <property type="entry name" value="Solute-binding_3/MltF_N"/>
</dbReference>
<organism evidence="4 5">
    <name type="scientific">Micromonospora andamanensis</name>
    <dbReference type="NCBI Taxonomy" id="1287068"/>
    <lineage>
        <taxon>Bacteria</taxon>
        <taxon>Bacillati</taxon>
        <taxon>Actinomycetota</taxon>
        <taxon>Actinomycetes</taxon>
        <taxon>Micromonosporales</taxon>
        <taxon>Micromonosporaceae</taxon>
        <taxon>Micromonospora</taxon>
    </lineage>
</organism>
<dbReference type="Gene3D" id="3.40.190.10">
    <property type="entry name" value="Periplasmic binding protein-like II"/>
    <property type="match status" value="2"/>
</dbReference>
<feature type="signal peptide" evidence="2">
    <location>
        <begin position="1"/>
        <end position="27"/>
    </location>
</feature>
<name>A0ABQ4I3P4_9ACTN</name>
<dbReference type="Pfam" id="PF00497">
    <property type="entry name" value="SBP_bac_3"/>
    <property type="match status" value="1"/>
</dbReference>
<dbReference type="SMART" id="SM00062">
    <property type="entry name" value="PBPb"/>
    <property type="match status" value="1"/>
</dbReference>